<dbReference type="Pfam" id="PF10676">
    <property type="entry name" value="gerPA"/>
    <property type="match status" value="1"/>
</dbReference>
<proteinExistence type="predicted"/>
<organism evidence="2 3">
    <name type="scientific">Paenibacillus larvae subsp. larvae DSM 25430</name>
    <dbReference type="NCBI Taxonomy" id="697284"/>
    <lineage>
        <taxon>Bacteria</taxon>
        <taxon>Bacillati</taxon>
        <taxon>Bacillota</taxon>
        <taxon>Bacilli</taxon>
        <taxon>Bacillales</taxon>
        <taxon>Paenibacillaceae</taxon>
        <taxon>Paenibacillus</taxon>
    </lineage>
</organism>
<reference evidence="2 3" key="1">
    <citation type="journal article" date="2014" name="PLoS ONE">
        <title>How to Kill the Honey Bee Larva: Genomic Potential and Virulence Mechanisms of Paenibacillus larvae.</title>
        <authorList>
            <person name="Djukic M."/>
            <person name="Brzuszkiewicz E."/>
            <person name="Funfhaus A."/>
            <person name="Voss J."/>
            <person name="Gollnow K."/>
            <person name="Poppinga L."/>
            <person name="Liesegang H."/>
            <person name="Garcia-Gonzalez E."/>
            <person name="Genersch E."/>
            <person name="Daniel R."/>
        </authorList>
    </citation>
    <scope>NUCLEOTIDE SEQUENCE [LARGE SCALE GENOMIC DNA]</scope>
    <source>
        <strain evidence="2 3">DSM 25430</strain>
    </source>
</reference>
<gene>
    <name evidence="2" type="ORF">ERIC2_c17850</name>
</gene>
<dbReference type="InterPro" id="IPR019618">
    <property type="entry name" value="Spore_germination_GerPA"/>
</dbReference>
<dbReference type="PANTHER" id="PTHR37808">
    <property type="entry name" value="SPORE GERMINATION PROTEIN-LIKE PROTEIN YDZR-RELATED"/>
    <property type="match status" value="1"/>
</dbReference>
<evidence type="ECO:0000256" key="1">
    <source>
        <dbReference type="SAM" id="MobiDB-lite"/>
    </source>
</evidence>
<dbReference type="EMBL" id="CP003355">
    <property type="protein sequence ID" value="AHD05598.1"/>
    <property type="molecule type" value="Genomic_DNA"/>
</dbReference>
<dbReference type="PANTHER" id="PTHR37808:SF3">
    <property type="entry name" value="SPORE GERMINATION PROTEIN GERPA-RELATED"/>
    <property type="match status" value="1"/>
</dbReference>
<sequence length="89" mass="9155">MIKSIMFTGGGAMPSIVGNIKINSVGPSSNVQIGDSASIILSSSTKSYAGANSFVTGDEIGTIIRYNQASSTNTNDPDVVDSDGRQQIV</sequence>
<protein>
    <submittedName>
        <fullName evidence="2">Spore germination protein GerPA/GerPF</fullName>
    </submittedName>
</protein>
<keyword evidence="3" id="KW-1185">Reference proteome</keyword>
<evidence type="ECO:0000313" key="2">
    <source>
        <dbReference type="EMBL" id="AHD05598.1"/>
    </source>
</evidence>
<feature type="region of interest" description="Disordered" evidence="1">
    <location>
        <begin position="68"/>
        <end position="89"/>
    </location>
</feature>
<dbReference type="KEGG" id="plv:ERIC2_c17850"/>
<accession>V9W618</accession>
<dbReference type="Proteomes" id="UP000029431">
    <property type="component" value="Chromosome"/>
</dbReference>
<dbReference type="AlphaFoldDB" id="V9W618"/>
<evidence type="ECO:0000313" key="3">
    <source>
        <dbReference type="Proteomes" id="UP000029431"/>
    </source>
</evidence>
<name>V9W618_9BACL</name>
<dbReference type="eggNOG" id="ENOG503063E">
    <property type="taxonomic scope" value="Bacteria"/>
</dbReference>
<dbReference type="HOGENOM" id="CLU_173188_0_1_9"/>